<dbReference type="CTD" id="110525"/>
<evidence type="ECO:0000313" key="7">
    <source>
        <dbReference type="EnsemblMetazoa" id="XP_022663455"/>
    </source>
</evidence>
<dbReference type="InterPro" id="IPR003599">
    <property type="entry name" value="Ig_sub"/>
</dbReference>
<dbReference type="InterPro" id="IPR013783">
    <property type="entry name" value="Ig-like_fold"/>
</dbReference>
<dbReference type="RefSeq" id="XP_022663455.1">
    <property type="nucleotide sequence ID" value="XM_022807720.1"/>
</dbReference>
<dbReference type="InterPro" id="IPR050964">
    <property type="entry name" value="Striated_Muscle_Regulatory"/>
</dbReference>
<dbReference type="InterPro" id="IPR007110">
    <property type="entry name" value="Ig-like_dom"/>
</dbReference>
<dbReference type="InterPro" id="IPR036116">
    <property type="entry name" value="FN3_sf"/>
</dbReference>
<dbReference type="Proteomes" id="UP000594260">
    <property type="component" value="Unplaced"/>
</dbReference>
<feature type="domain" description="Fibronectin type-III" evidence="6">
    <location>
        <begin position="422"/>
        <end position="517"/>
    </location>
</feature>
<evidence type="ECO:0000313" key="8">
    <source>
        <dbReference type="Proteomes" id="UP000594260"/>
    </source>
</evidence>
<dbReference type="Pfam" id="PF00041">
    <property type="entry name" value="fn3"/>
    <property type="match status" value="6"/>
</dbReference>
<dbReference type="PRINTS" id="PR00014">
    <property type="entry name" value="FNTYPEIII"/>
</dbReference>
<keyword evidence="8" id="KW-1185">Reference proteome</keyword>
<evidence type="ECO:0000256" key="3">
    <source>
        <dbReference type="ARBA" id="ARBA00023319"/>
    </source>
</evidence>
<evidence type="ECO:0000259" key="5">
    <source>
        <dbReference type="PROSITE" id="PS50835"/>
    </source>
</evidence>
<dbReference type="SUPFAM" id="SSF49265">
    <property type="entry name" value="Fibronectin type III"/>
    <property type="match status" value="4"/>
</dbReference>
<feature type="region of interest" description="Disordered" evidence="4">
    <location>
        <begin position="792"/>
        <end position="828"/>
    </location>
</feature>
<evidence type="ECO:0008006" key="9">
    <source>
        <dbReference type="Google" id="ProtNLM"/>
    </source>
</evidence>
<sequence>MYIPASSDAAPGPPDDLVGEYDFEADLVRLRWESPQDYGGSKINSYLVERCTEENGVFQEVGYIDPGQLSFVDGDILENSEYFYRVLALNDNGISEPSSKVKVFTKCLIDLPDPPEGPLHITCTTSRSCSLSWRQPISGPVEGYSIWKRRQDTDQWGRIMTVEGDIQECTIQNLDNHYRYSFKVHSENRAGSSLVALKTASLVNLKTGTRKPNAPRGPLVPTVTGPSSMYVEWGPCENDGGAPLQGYAIWIREVTRRIWIEVGNVEADVCIFTARDLLEGHEYLVRVAAINELGVSPPLLLESPIAIIRPKGVVVPPSAPRGPVNVKNISATSMMVSWKTPLEDGGGPIEAYIIEQREILEADVVKSHHETDGPETFLIVNGLTQGHYYCFRVYAVNEAGVGEALVGKIPTRAKTASIRPPQPDAPTVEVCNSKPRSVVVSWPAVEVEVTCYLVERSRLDEEDWQLVSPPADFCDTKLLCDGLFPGIEYVFRVSAENEHGIGRASRISEPIAVTAGNIREPGFTKDLQDLTALAGDLIQFDVEFYGEPGPEVVWTRDGTLLEASGRFEVLSVEGASSLRISPVMMEDEGGLACQASNVAGNAHSKATLSVHARPEILPVARYSQGLCFDAGDPLSIKLPYVGSPKPTAIWLHNGAPFDLSREGVTACFDCGNALLEIEEVDRNLQGVYSLKIDNQYGSAQVDVLVTVTGEPDPPVKLHLSDFDDVSCVIRWQSPSDDGGSPITSYVIEQLSDGESLWEKCGTTQALSYNVCGLKEGSVYQFRVSSVNIFGRSRPSRPTAPIRMSPEAEYVDDASGKDDSVPSSSVSVQGGYQDSIFQDISARQQEGRPDIRPEFWAAPEETSPDSCVPETFIGGGSQPVREWDEVTLIADDTLDSVSEFSTYQNTGYYSASPVGTAASSNDTALDIEMSELMNLVTHDCSGSEHDATVVQRTPASHPSPMSHQSLTIQASSLAEAEEMNLVPRPSEVLPQQVLTGPVGISSTSESPVMTVIEANGQGFEDVVEEICEDEVTVMPIGAADADANGKRRTSYADSVAEITDDEECLEDIRVREELAEVLTEPSHLHVAKNGRQPEVKDGVPLIAFERRASILENIHEIDEISLKDPVSEASDRLLASLSKAANATDNCIQLLERSPQAHAESNCSSISDIASLEDFIGREYDDREQRIESLEYGLGMEMASLERDLKSLQKILDHGSDEGVEYRSNGMKESSQQLSREIGQQAELYNNPYQAYYTGVLPKFFIEWKAPEKKNQADKQHTAAAKKRFYAEKTGSIFSLPSPSSSESELSIARKATVTHYGTKMSGTTPKVISHLQNRLIQVGCRVKLSCAIDGDPCPQISWFQNGNPLKLKNRHFIVSMLDFGLCTLEIYNAKNTDTGEYSVVAKNRFGHCTTSAYLRVTGGREESPERPIVWRATETVQVTTGAEIAELRWRVAGWPLPSIHVYLGEDRIRTDLHRDVTFLRGGVCHVKVFRPSEADYGVYTCVASNRLGRAAATIVLRQIGEPSTLGPAGSNIDPLADLPTSTRNRDCNLPLGFYDPDVTGGPFPEYVEDLFEKPVCWFRTHHVPFLRNLQRNVKELPELRKLPWPPLNVKFTEIDRNSVTLCWEKPLNDGGAKVFDFRVEAREIHTRNWREKATSRSSIATVYSLKPGTTYVFRVSARNKYGEGQAQVSEPVTTRV</sequence>
<evidence type="ECO:0000256" key="4">
    <source>
        <dbReference type="SAM" id="MobiDB-lite"/>
    </source>
</evidence>
<protein>
    <recommendedName>
        <fullName evidence="9">Titin</fullName>
    </recommendedName>
</protein>
<keyword evidence="1" id="KW-0677">Repeat</keyword>
<dbReference type="CDD" id="cd00063">
    <property type="entry name" value="FN3"/>
    <property type="match status" value="7"/>
</dbReference>
<dbReference type="SMART" id="SM00408">
    <property type="entry name" value="IGc2"/>
    <property type="match status" value="4"/>
</dbReference>
<dbReference type="GeneID" id="111251281"/>
<dbReference type="GO" id="GO:0030154">
    <property type="term" value="P:cell differentiation"/>
    <property type="evidence" value="ECO:0007669"/>
    <property type="project" value="UniProtKB-ARBA"/>
</dbReference>
<dbReference type="Pfam" id="PF07679">
    <property type="entry name" value="I-set"/>
    <property type="match status" value="4"/>
</dbReference>
<dbReference type="InParanoid" id="A0A7M7MB67"/>
<feature type="domain" description="Fibronectin type-III" evidence="6">
    <location>
        <begin position="1605"/>
        <end position="1696"/>
    </location>
</feature>
<feature type="domain" description="Ig-like" evidence="5">
    <location>
        <begin position="1325"/>
        <end position="1417"/>
    </location>
</feature>
<dbReference type="Gene3D" id="2.60.40.10">
    <property type="entry name" value="Immunoglobulins"/>
    <property type="match status" value="11"/>
</dbReference>
<organism evidence="7 8">
    <name type="scientific">Varroa destructor</name>
    <name type="common">Honeybee mite</name>
    <dbReference type="NCBI Taxonomy" id="109461"/>
    <lineage>
        <taxon>Eukaryota</taxon>
        <taxon>Metazoa</taxon>
        <taxon>Ecdysozoa</taxon>
        <taxon>Arthropoda</taxon>
        <taxon>Chelicerata</taxon>
        <taxon>Arachnida</taxon>
        <taxon>Acari</taxon>
        <taxon>Parasitiformes</taxon>
        <taxon>Mesostigmata</taxon>
        <taxon>Gamasina</taxon>
        <taxon>Dermanyssoidea</taxon>
        <taxon>Varroidae</taxon>
        <taxon>Varroa</taxon>
    </lineage>
</organism>
<proteinExistence type="predicted"/>
<dbReference type="PROSITE" id="PS50853">
    <property type="entry name" value="FN3"/>
    <property type="match status" value="7"/>
</dbReference>
<feature type="domain" description="Fibronectin type-III" evidence="6">
    <location>
        <begin position="13"/>
        <end position="110"/>
    </location>
</feature>
<dbReference type="SMART" id="SM00409">
    <property type="entry name" value="IG"/>
    <property type="match status" value="4"/>
</dbReference>
<dbReference type="PROSITE" id="PS50835">
    <property type="entry name" value="IG_LIKE"/>
    <property type="match status" value="2"/>
</dbReference>
<accession>A0A7M7MB67</accession>
<dbReference type="GO" id="GO:0009653">
    <property type="term" value="P:anatomical structure morphogenesis"/>
    <property type="evidence" value="ECO:0007669"/>
    <property type="project" value="UniProtKB-ARBA"/>
</dbReference>
<dbReference type="InterPro" id="IPR003598">
    <property type="entry name" value="Ig_sub2"/>
</dbReference>
<dbReference type="FunFam" id="2.60.40.10:FF:000056">
    <property type="entry name" value="twitchin isoform X4"/>
    <property type="match status" value="1"/>
</dbReference>
<dbReference type="SUPFAM" id="SSF48726">
    <property type="entry name" value="Immunoglobulin"/>
    <property type="match status" value="4"/>
</dbReference>
<keyword evidence="2" id="KW-1015">Disulfide bond</keyword>
<dbReference type="InterPro" id="IPR036179">
    <property type="entry name" value="Ig-like_dom_sf"/>
</dbReference>
<dbReference type="GO" id="GO:0030017">
    <property type="term" value="C:sarcomere"/>
    <property type="evidence" value="ECO:0007669"/>
    <property type="project" value="UniProtKB-ARBA"/>
</dbReference>
<evidence type="ECO:0000259" key="6">
    <source>
        <dbReference type="PROSITE" id="PS50853"/>
    </source>
</evidence>
<dbReference type="OMA" id="WTSCTLA"/>
<dbReference type="InterPro" id="IPR003961">
    <property type="entry name" value="FN3_dom"/>
</dbReference>
<feature type="domain" description="Ig-like" evidence="5">
    <location>
        <begin position="521"/>
        <end position="609"/>
    </location>
</feature>
<dbReference type="InterPro" id="IPR013098">
    <property type="entry name" value="Ig_I-set"/>
</dbReference>
<dbReference type="EnsemblMetazoa" id="XM_022807720">
    <property type="protein sequence ID" value="XP_022663455"/>
    <property type="gene ID" value="LOC111251281"/>
</dbReference>
<dbReference type="OrthoDB" id="6426872at2759"/>
<dbReference type="FunFam" id="2.60.40.10:FF:000107">
    <property type="entry name" value="Myosin, light chain kinase a"/>
    <property type="match status" value="1"/>
</dbReference>
<reference evidence="7" key="1">
    <citation type="submission" date="2021-01" db="UniProtKB">
        <authorList>
            <consortium name="EnsemblMetazoa"/>
        </authorList>
    </citation>
    <scope>IDENTIFICATION</scope>
</reference>
<evidence type="ECO:0000256" key="2">
    <source>
        <dbReference type="ARBA" id="ARBA00023157"/>
    </source>
</evidence>
<dbReference type="KEGG" id="vde:111251281"/>
<dbReference type="PANTHER" id="PTHR13817:SF166">
    <property type="entry name" value="NEURONAL IGCAM-RELATED"/>
    <property type="match status" value="1"/>
</dbReference>
<keyword evidence="3" id="KW-0393">Immunoglobulin domain</keyword>
<feature type="domain" description="Fibronectin type-III" evidence="6">
    <location>
        <begin position="319"/>
        <end position="416"/>
    </location>
</feature>
<name>A0A7M7MB67_VARDE</name>
<feature type="domain" description="Fibronectin type-III" evidence="6">
    <location>
        <begin position="214"/>
        <end position="311"/>
    </location>
</feature>
<evidence type="ECO:0000256" key="1">
    <source>
        <dbReference type="ARBA" id="ARBA00022737"/>
    </source>
</evidence>
<dbReference type="PANTHER" id="PTHR13817">
    <property type="entry name" value="TITIN"/>
    <property type="match status" value="1"/>
</dbReference>
<feature type="domain" description="Fibronectin type-III" evidence="6">
    <location>
        <begin position="114"/>
        <end position="202"/>
    </location>
</feature>
<dbReference type="FunFam" id="2.60.40.10:FF:000032">
    <property type="entry name" value="palladin isoform X1"/>
    <property type="match status" value="1"/>
</dbReference>
<dbReference type="SMART" id="SM00060">
    <property type="entry name" value="FN3"/>
    <property type="match status" value="7"/>
</dbReference>
<feature type="domain" description="Fibronectin type-III" evidence="6">
    <location>
        <begin position="713"/>
        <end position="807"/>
    </location>
</feature>